<name>A0A5J4YRS8_PORPP</name>
<dbReference type="GO" id="GO:0006888">
    <property type="term" value="P:endoplasmic reticulum to Golgi vesicle-mediated transport"/>
    <property type="evidence" value="ECO:0007669"/>
    <property type="project" value="TreeGrafter"/>
</dbReference>
<feature type="compositionally biased region" description="Basic and acidic residues" evidence="5">
    <location>
        <begin position="44"/>
        <end position="59"/>
    </location>
</feature>
<dbReference type="InterPro" id="IPR000237">
    <property type="entry name" value="GRIP_dom"/>
</dbReference>
<evidence type="ECO:0000313" key="8">
    <source>
        <dbReference type="Proteomes" id="UP000324585"/>
    </source>
</evidence>
<dbReference type="OMA" id="WQQNEIQ"/>
<evidence type="ECO:0000256" key="4">
    <source>
        <dbReference type="SAM" id="Coils"/>
    </source>
</evidence>
<evidence type="ECO:0000259" key="6">
    <source>
        <dbReference type="PROSITE" id="PS50913"/>
    </source>
</evidence>
<feature type="coiled-coil region" evidence="4">
    <location>
        <begin position="974"/>
        <end position="1001"/>
    </location>
</feature>
<dbReference type="GO" id="GO:0005794">
    <property type="term" value="C:Golgi apparatus"/>
    <property type="evidence" value="ECO:0007669"/>
    <property type="project" value="UniProtKB-SubCell"/>
</dbReference>
<reference evidence="8" key="1">
    <citation type="journal article" date="2019" name="Nat. Commun.">
        <title>Expansion of phycobilisome linker gene families in mesophilic red algae.</title>
        <authorList>
            <person name="Lee J."/>
            <person name="Kim D."/>
            <person name="Bhattacharya D."/>
            <person name="Yoon H.S."/>
        </authorList>
    </citation>
    <scope>NUCLEOTIDE SEQUENCE [LARGE SCALE GENOMIC DNA]</scope>
    <source>
        <strain evidence="8">CCMP 1328</strain>
    </source>
</reference>
<keyword evidence="8" id="KW-1185">Reference proteome</keyword>
<feature type="domain" description="GRIP" evidence="6">
    <location>
        <begin position="1049"/>
        <end position="1098"/>
    </location>
</feature>
<organism evidence="7 8">
    <name type="scientific">Porphyridium purpureum</name>
    <name type="common">Red alga</name>
    <name type="synonym">Porphyridium cruentum</name>
    <dbReference type="NCBI Taxonomy" id="35688"/>
    <lineage>
        <taxon>Eukaryota</taxon>
        <taxon>Rhodophyta</taxon>
        <taxon>Bangiophyceae</taxon>
        <taxon>Porphyridiales</taxon>
        <taxon>Porphyridiaceae</taxon>
        <taxon>Porphyridium</taxon>
    </lineage>
</organism>
<keyword evidence="3 4" id="KW-0175">Coiled coil</keyword>
<protein>
    <recommendedName>
        <fullName evidence="6">GRIP domain-containing protein</fullName>
    </recommendedName>
</protein>
<feature type="compositionally biased region" description="Polar residues" evidence="5">
    <location>
        <begin position="134"/>
        <end position="143"/>
    </location>
</feature>
<keyword evidence="2" id="KW-0333">Golgi apparatus</keyword>
<evidence type="ECO:0000256" key="1">
    <source>
        <dbReference type="ARBA" id="ARBA00004555"/>
    </source>
</evidence>
<feature type="compositionally biased region" description="Basic and acidic residues" evidence="5">
    <location>
        <begin position="111"/>
        <end position="120"/>
    </location>
</feature>
<dbReference type="PROSITE" id="PS50913">
    <property type="entry name" value="GRIP"/>
    <property type="match status" value="1"/>
</dbReference>
<feature type="region of interest" description="Disordered" evidence="5">
    <location>
        <begin position="723"/>
        <end position="748"/>
    </location>
</feature>
<proteinExistence type="predicted"/>
<feature type="region of interest" description="Disordered" evidence="5">
    <location>
        <begin position="1"/>
        <end position="192"/>
    </location>
</feature>
<feature type="compositionally biased region" description="Polar residues" evidence="5">
    <location>
        <begin position="1"/>
        <end position="10"/>
    </location>
</feature>
<sequence>MWNRLQSLKEQANEAARKVEQQGRAVAARAQQAIAEAALEDDHEDSKDETGSARPREELLDGLAEDGDDTSLWAGETKPHADDRALRSEGNRSSADSIVDLQDTGSPIQSRDGRPAHSAETEICAQNHARSDVKTTPNLSQGKQRAAQLFRSFLGQDESEPEDEDEDAQDSRITENEQKSTRQNAEHGMTELHRELEEYRQRQNAMMAELQWYREELQKAQARLQSADEEQAAITGQFTGILHSREQESEKLRQEVQSLGLRLAEAESKADFAEQQLKVKDEMGSDRIQALEGELAQVREQLSLALPANDVKASEEGGVRHAAEELENLRLEQTAQSLLNREHESTIAALEKDKAEMQAVLDRLERQKRSSPRPDVEDQDVLLERMAASEAKVKGHDSPSEPFQAVREAEPADFAVHAELDKALKRIETLEEANAQIQADRVEAMTQANDLRERNEALMLELHTVETDKKDGIASLEVELAECKSMIEELTSKGQDAEMKNNEHQKMVSSLAQEKHVLERALCDQKTVVESERERLVEVEARLFETETIRSRMEAELEEAGQNSAVLRSELMNGAQRTQHLETKNARLDDEVASLKVRLEEMQDAFEKQRSTLLSQLSELEHELQKRGHLEQTPVEFPVPGESDATKYAAMHHALCNRIVDCLREIDDDARTACFNPDLVGSATAGREMRDEVDLESLVETLLDEARAQRVKVAQLLLVSETKAPSDEGGHDRARTVETGTAEVSASVEELESLRRALDANSSERDAALARSLNYEFRIEELESELNSLKQERTEEAENHEAVLRELEEDLEQTGARLVRERDARQRMEAECSRLSKDYDALSEQYHLVSNDLSRKSLLFAEQEEKMIALEHECLSAQDEVEHLRDAIRGTHAVNASRLESEIGRLEYELSKSRARVTEVELAQRKLSDQLQQATDDLARAHAEIAARVESELNLQQVLEQFQVEQEAQQEIASSDVKRQLKAETQRVSELQEEIALKTRMINRSVQELEKKDNAIIDLRTRVELLTDAHVQLKSELEKSLARIYETETQNELVDRRVVRQLIVNYFQVEPRRRHDVLELMTRVLEFSPEEQAAVGLNQSQLGRMFSKLVRAPTAGAVRTQQDVLERPIGNVSDKWIEFLMKETEPGQGDDF</sequence>
<dbReference type="AlphaFoldDB" id="A0A5J4YRS8"/>
<gene>
    <name evidence="7" type="ORF">FVE85_4630</name>
</gene>
<feature type="coiled-coil region" evidence="4">
    <location>
        <begin position="550"/>
        <end position="623"/>
    </location>
</feature>
<evidence type="ECO:0000256" key="5">
    <source>
        <dbReference type="SAM" id="MobiDB-lite"/>
    </source>
</evidence>
<evidence type="ECO:0000256" key="3">
    <source>
        <dbReference type="ARBA" id="ARBA00023054"/>
    </source>
</evidence>
<dbReference type="GO" id="GO:0007030">
    <property type="term" value="P:Golgi organization"/>
    <property type="evidence" value="ECO:0007669"/>
    <property type="project" value="TreeGrafter"/>
</dbReference>
<dbReference type="GO" id="GO:0031267">
    <property type="term" value="F:small GTPase binding"/>
    <property type="evidence" value="ECO:0007669"/>
    <property type="project" value="TreeGrafter"/>
</dbReference>
<feature type="compositionally biased region" description="Basic and acidic residues" evidence="5">
    <location>
        <begin position="169"/>
        <end position="192"/>
    </location>
</feature>
<feature type="compositionally biased region" description="Basic and acidic residues" evidence="5">
    <location>
        <begin position="11"/>
        <end position="21"/>
    </location>
</feature>
<feature type="compositionally biased region" description="Low complexity" evidence="5">
    <location>
        <begin position="22"/>
        <end position="37"/>
    </location>
</feature>
<dbReference type="Proteomes" id="UP000324585">
    <property type="component" value="Unassembled WGS sequence"/>
</dbReference>
<dbReference type="Gene3D" id="1.10.287.1490">
    <property type="match status" value="1"/>
</dbReference>
<evidence type="ECO:0000313" key="7">
    <source>
        <dbReference type="EMBL" id="KAA8493493.1"/>
    </source>
</evidence>
<evidence type="ECO:0000256" key="2">
    <source>
        <dbReference type="ARBA" id="ARBA00023034"/>
    </source>
</evidence>
<comment type="caution">
    <text evidence="7">The sequence shown here is derived from an EMBL/GenBank/DDBJ whole genome shotgun (WGS) entry which is preliminary data.</text>
</comment>
<dbReference type="EMBL" id="VRMN01000006">
    <property type="protein sequence ID" value="KAA8493493.1"/>
    <property type="molecule type" value="Genomic_DNA"/>
</dbReference>
<feature type="coiled-coil region" evidence="4">
    <location>
        <begin position="420"/>
        <end position="507"/>
    </location>
</feature>
<feature type="compositionally biased region" description="Basic and acidic residues" evidence="5">
    <location>
        <begin position="77"/>
        <end position="90"/>
    </location>
</feature>
<feature type="compositionally biased region" description="Basic and acidic residues" evidence="5">
    <location>
        <begin position="724"/>
        <end position="736"/>
    </location>
</feature>
<feature type="compositionally biased region" description="Acidic residues" evidence="5">
    <location>
        <begin position="157"/>
        <end position="168"/>
    </location>
</feature>
<accession>A0A5J4YRS8</accession>
<dbReference type="PANTHER" id="PTHR18921:SF2">
    <property type="entry name" value="THYROID RECEPTOR-INTERACTING PROTEIN 11"/>
    <property type="match status" value="1"/>
</dbReference>
<comment type="subcellular location">
    <subcellularLocation>
        <location evidence="1">Golgi apparatus</location>
    </subcellularLocation>
</comment>
<feature type="coiled-coil region" evidence="4">
    <location>
        <begin position="772"/>
        <end position="944"/>
    </location>
</feature>
<dbReference type="PANTHER" id="PTHR18921">
    <property type="entry name" value="MYOSIN HEAVY CHAIN - RELATED"/>
    <property type="match status" value="1"/>
</dbReference>
<dbReference type="OrthoDB" id="5558at2759"/>
<feature type="coiled-coil region" evidence="4">
    <location>
        <begin position="321"/>
        <end position="370"/>
    </location>
</feature>